<dbReference type="EMBL" id="AZJI01000004">
    <property type="protein sequence ID" value="ETD24236.1"/>
    <property type="molecule type" value="Genomic_DNA"/>
</dbReference>
<sequence length="366" mass="42331">MIESIHIQNFKSIENQVFDFKPITILTGTNSCGKSSIIQAILLYSHYAARREEKYKANSLKKYIDNLGDTKSLVSIAQNTNEREKTFIQPTIDGYNESFLSFGIHTDIIGLIETKKEKMLIFEENLYYISANRIGQENLPQSNEYEKCGINGEYIFGFYEDNKNVRLQNEKLIFKDKIKNGKEPTAESLSAQVSFWLNKILDLNLIPRTERIDNTKVKLIYKNSDLHNFDITPFNLGAGVSYLAKILILGLSLKEGDILIVENPEVHLHPKAISKFAEFFVFLANGRVQVILETHSEHIINKMRYSVFKGQISKDNIQIYYRERFDTPFESIQINEKGKYINENNEVIEFPKGFFDSDLDELLEMM</sequence>
<dbReference type="PANTHER" id="PTHR43581">
    <property type="entry name" value="ATP/GTP PHOSPHATASE"/>
    <property type="match status" value="1"/>
</dbReference>
<dbReference type="InterPro" id="IPR027417">
    <property type="entry name" value="P-loop_NTPase"/>
</dbReference>
<protein>
    <recommendedName>
        <fullName evidence="1">ATPase AAA-type core domain-containing protein</fullName>
    </recommendedName>
</protein>
<name>V8CBX3_9HELI</name>
<dbReference type="AlphaFoldDB" id="V8CBX3"/>
<dbReference type="PIRSF" id="PIRSF034888">
    <property type="entry name" value="P-loop_UCP034888"/>
    <property type="match status" value="1"/>
</dbReference>
<dbReference type="PATRIC" id="fig|1357400.3.peg.1346"/>
<dbReference type="InterPro" id="IPR051396">
    <property type="entry name" value="Bact_Antivir_Def_Nuclease"/>
</dbReference>
<reference evidence="2 3" key="1">
    <citation type="journal article" date="2014" name="Genome Announc.">
        <title>Draft genome sequences of six enterohepatic helicobacter species isolated from humans and one from rhesus macaques.</title>
        <authorList>
            <person name="Shen Z."/>
            <person name="Sheh A."/>
            <person name="Young S.K."/>
            <person name="Abouelliel A."/>
            <person name="Ward D.V."/>
            <person name="Earl A.M."/>
            <person name="Fox J.G."/>
        </authorList>
    </citation>
    <scope>NUCLEOTIDE SEQUENCE [LARGE SCALE GENOMIC DNA]</scope>
    <source>
        <strain evidence="2 3">MIT 99-5501</strain>
    </source>
</reference>
<gene>
    <name evidence="2" type="ORF">HMPREF2086_00986</name>
</gene>
<organism evidence="2 3">
    <name type="scientific">Helicobacter macacae MIT 99-5501</name>
    <dbReference type="NCBI Taxonomy" id="1357400"/>
    <lineage>
        <taxon>Bacteria</taxon>
        <taxon>Pseudomonadati</taxon>
        <taxon>Campylobacterota</taxon>
        <taxon>Epsilonproteobacteria</taxon>
        <taxon>Campylobacterales</taxon>
        <taxon>Helicobacteraceae</taxon>
        <taxon>Helicobacter</taxon>
    </lineage>
</organism>
<dbReference type="GO" id="GO:0005524">
    <property type="term" value="F:ATP binding"/>
    <property type="evidence" value="ECO:0007669"/>
    <property type="project" value="InterPro"/>
</dbReference>
<dbReference type="STRING" id="1357400.HMPREF2086_00986"/>
<comment type="caution">
    <text evidence="2">The sequence shown here is derived from an EMBL/GenBank/DDBJ whole genome shotgun (WGS) entry which is preliminary data.</text>
</comment>
<dbReference type="GO" id="GO:0016887">
    <property type="term" value="F:ATP hydrolysis activity"/>
    <property type="evidence" value="ECO:0007669"/>
    <property type="project" value="InterPro"/>
</dbReference>
<dbReference type="OrthoDB" id="5329090at2"/>
<keyword evidence="3" id="KW-1185">Reference proteome</keyword>
<dbReference type="Pfam" id="PF13304">
    <property type="entry name" value="AAA_21"/>
    <property type="match status" value="1"/>
</dbReference>
<dbReference type="eggNOG" id="COG4938">
    <property type="taxonomic scope" value="Bacteria"/>
</dbReference>
<dbReference type="PANTHER" id="PTHR43581:SF2">
    <property type="entry name" value="EXCINUCLEASE ATPASE SUBUNIT"/>
    <property type="match status" value="1"/>
</dbReference>
<dbReference type="InterPro" id="IPR003959">
    <property type="entry name" value="ATPase_AAA_core"/>
</dbReference>
<evidence type="ECO:0000313" key="3">
    <source>
        <dbReference type="Proteomes" id="UP000018731"/>
    </source>
</evidence>
<dbReference type="RefSeq" id="WP_023927712.1">
    <property type="nucleotide sequence ID" value="NZ_KI669454.1"/>
</dbReference>
<feature type="domain" description="ATPase AAA-type core" evidence="1">
    <location>
        <begin position="23"/>
        <end position="300"/>
    </location>
</feature>
<evidence type="ECO:0000313" key="2">
    <source>
        <dbReference type="EMBL" id="ETD24236.1"/>
    </source>
</evidence>
<dbReference type="Proteomes" id="UP000018731">
    <property type="component" value="Unassembled WGS sequence"/>
</dbReference>
<accession>V8CBX3</accession>
<dbReference type="HOGENOM" id="CLU_032548_0_0_7"/>
<proteinExistence type="predicted"/>
<dbReference type="SUPFAM" id="SSF52540">
    <property type="entry name" value="P-loop containing nucleoside triphosphate hydrolases"/>
    <property type="match status" value="1"/>
</dbReference>
<dbReference type="Gene3D" id="3.40.50.300">
    <property type="entry name" value="P-loop containing nucleotide triphosphate hydrolases"/>
    <property type="match status" value="1"/>
</dbReference>
<dbReference type="InterPro" id="IPR014592">
    <property type="entry name" value="P-loop_UCP034888"/>
</dbReference>
<evidence type="ECO:0000259" key="1">
    <source>
        <dbReference type="Pfam" id="PF13304"/>
    </source>
</evidence>